<evidence type="ECO:0000259" key="12">
    <source>
        <dbReference type="SMART" id="SM00829"/>
    </source>
</evidence>
<dbReference type="GO" id="GO:0006066">
    <property type="term" value="P:alcohol metabolic process"/>
    <property type="evidence" value="ECO:0007669"/>
    <property type="project" value="UniProtKB-ARBA"/>
</dbReference>
<sequence length="361" mass="39606">MPYPEQATGFQVDSAETWKTPTKRSFPLKPFGDYDVDIKVEACGICYSDIHTISGGWGAQNFPICVGHEIVGTAVRVGNRVTKIKQGERVGQGAQCFSCGECKQCKHGNENYCPVIKIDTYGDKYPGTDVTSSGGYANYTRAHENWVFPIPDGLKSEYAGPMLCAGLTSYSPLVRNGCGPGKKVGILGIGGIGHFGLIFAKALGAEVWAISRSRAKEADAKKLGADGFIATSEKDWEVPHKFSFDVVINTSSSYENFDLAKYLSMMDVHGKFISVGLPEEEGIVIKAQDLIPNGVSLSTSHIGNREEAFQMLKLAADKKLEPWIENVEINQKNLEDALQRMAKNDVRYRFCLVGHEKEFPE</sequence>
<evidence type="ECO:0000256" key="5">
    <source>
        <dbReference type="ARBA" id="ARBA00022723"/>
    </source>
</evidence>
<keyword evidence="5 11" id="KW-0479">Metal-binding</keyword>
<dbReference type="InterPro" id="IPR002328">
    <property type="entry name" value="ADH_Zn_CS"/>
</dbReference>
<name>A0A0G2DTU0_PHACM</name>
<dbReference type="PROSITE" id="PS00059">
    <property type="entry name" value="ADH_ZINC"/>
    <property type="match status" value="1"/>
</dbReference>
<dbReference type="SUPFAM" id="SSF51735">
    <property type="entry name" value="NAD(P)-binding Rossmann-fold domains"/>
    <property type="match status" value="1"/>
</dbReference>
<dbReference type="InterPro" id="IPR013149">
    <property type="entry name" value="ADH-like_C"/>
</dbReference>
<protein>
    <recommendedName>
        <fullName evidence="9">alcohol dehydrogenase (NADP(+))</fullName>
        <ecNumber evidence="9">1.1.1.2</ecNumber>
    </recommendedName>
</protein>
<comment type="cofactor">
    <cofactor evidence="1 11">
        <name>Zn(2+)</name>
        <dbReference type="ChEBI" id="CHEBI:29105"/>
    </cofactor>
</comment>
<keyword evidence="7" id="KW-0521">NADP</keyword>
<dbReference type="InterPro" id="IPR036291">
    <property type="entry name" value="NAD(P)-bd_dom_sf"/>
</dbReference>
<feature type="domain" description="Enoyl reductase (ER)" evidence="12">
    <location>
        <begin position="11"/>
        <end position="346"/>
    </location>
</feature>
<dbReference type="InterPro" id="IPR011032">
    <property type="entry name" value="GroES-like_sf"/>
</dbReference>
<evidence type="ECO:0000256" key="11">
    <source>
        <dbReference type="RuleBase" id="RU361277"/>
    </source>
</evidence>
<dbReference type="FunFam" id="3.40.50.720:FF:000158">
    <property type="entry name" value="Zinc-binding alcohol dehydrogenase"/>
    <property type="match status" value="1"/>
</dbReference>
<dbReference type="InterPro" id="IPR013154">
    <property type="entry name" value="ADH-like_N"/>
</dbReference>
<evidence type="ECO:0000256" key="1">
    <source>
        <dbReference type="ARBA" id="ARBA00001947"/>
    </source>
</evidence>
<reference evidence="13 14" key="1">
    <citation type="submission" date="2015-05" db="EMBL/GenBank/DDBJ databases">
        <title>Distinctive expansion of gene families associated with plant cell wall degradation and secondary metabolism in the genomes of grapevine trunk pathogens.</title>
        <authorList>
            <person name="Lawrence D.P."/>
            <person name="Travadon R."/>
            <person name="Rolshausen P.E."/>
            <person name="Baumgartner K."/>
        </authorList>
    </citation>
    <scope>NUCLEOTIDE SEQUENCE [LARGE SCALE GENOMIC DNA]</scope>
    <source>
        <strain evidence="13">UCRPC4</strain>
    </source>
</reference>
<dbReference type="Proteomes" id="UP000053317">
    <property type="component" value="Unassembled WGS sequence"/>
</dbReference>
<keyword evidence="8" id="KW-0560">Oxidoreductase</keyword>
<dbReference type="GO" id="GO:0008270">
    <property type="term" value="F:zinc ion binding"/>
    <property type="evidence" value="ECO:0007669"/>
    <property type="project" value="InterPro"/>
</dbReference>
<comment type="catalytic activity">
    <reaction evidence="10">
        <text>a primary alcohol + NADP(+) = an aldehyde + NADPH + H(+)</text>
        <dbReference type="Rhea" id="RHEA:15937"/>
        <dbReference type="ChEBI" id="CHEBI:15378"/>
        <dbReference type="ChEBI" id="CHEBI:15734"/>
        <dbReference type="ChEBI" id="CHEBI:17478"/>
        <dbReference type="ChEBI" id="CHEBI:57783"/>
        <dbReference type="ChEBI" id="CHEBI:58349"/>
        <dbReference type="EC" id="1.1.1.2"/>
    </reaction>
    <physiologicalReaction direction="left-to-right" evidence="10">
        <dbReference type="Rhea" id="RHEA:15938"/>
    </physiologicalReaction>
    <physiologicalReaction direction="right-to-left" evidence="10">
        <dbReference type="Rhea" id="RHEA:15939"/>
    </physiologicalReaction>
</comment>
<organism evidence="13 14">
    <name type="scientific">Phaeomoniella chlamydospora</name>
    <name type="common">Phaeoacremonium chlamydosporum</name>
    <dbReference type="NCBI Taxonomy" id="158046"/>
    <lineage>
        <taxon>Eukaryota</taxon>
        <taxon>Fungi</taxon>
        <taxon>Dikarya</taxon>
        <taxon>Ascomycota</taxon>
        <taxon>Pezizomycotina</taxon>
        <taxon>Eurotiomycetes</taxon>
        <taxon>Chaetothyriomycetidae</taxon>
        <taxon>Phaeomoniellales</taxon>
        <taxon>Phaeomoniellaceae</taxon>
        <taxon>Phaeomoniella</taxon>
    </lineage>
</organism>
<dbReference type="Pfam" id="PF08240">
    <property type="entry name" value="ADH_N"/>
    <property type="match status" value="1"/>
</dbReference>
<accession>A0A0G2DTU0</accession>
<keyword evidence="6 11" id="KW-0862">Zinc</keyword>
<evidence type="ECO:0000256" key="4">
    <source>
        <dbReference type="ARBA" id="ARBA00022553"/>
    </source>
</evidence>
<dbReference type="EMBL" id="LCWF01000268">
    <property type="protein sequence ID" value="KKY13641.1"/>
    <property type="molecule type" value="Genomic_DNA"/>
</dbReference>
<evidence type="ECO:0000256" key="8">
    <source>
        <dbReference type="ARBA" id="ARBA00023002"/>
    </source>
</evidence>
<evidence type="ECO:0000256" key="3">
    <source>
        <dbReference type="ARBA" id="ARBA00011738"/>
    </source>
</evidence>
<dbReference type="Pfam" id="PF00107">
    <property type="entry name" value="ADH_zinc_N"/>
    <property type="match status" value="1"/>
</dbReference>
<dbReference type="InterPro" id="IPR020843">
    <property type="entry name" value="ER"/>
</dbReference>
<dbReference type="EC" id="1.1.1.2" evidence="9"/>
<evidence type="ECO:0000256" key="6">
    <source>
        <dbReference type="ARBA" id="ARBA00022833"/>
    </source>
</evidence>
<comment type="subunit">
    <text evidence="3">Homodimer.</text>
</comment>
<evidence type="ECO:0000256" key="10">
    <source>
        <dbReference type="ARBA" id="ARBA00050997"/>
    </source>
</evidence>
<dbReference type="AlphaFoldDB" id="A0A0G2DTU0"/>
<dbReference type="PANTHER" id="PTHR42683">
    <property type="entry name" value="ALDEHYDE REDUCTASE"/>
    <property type="match status" value="1"/>
</dbReference>
<reference evidence="13 14" key="2">
    <citation type="submission" date="2015-05" db="EMBL/GenBank/DDBJ databases">
        <authorList>
            <person name="Morales-Cruz A."/>
            <person name="Amrine K.C."/>
            <person name="Cantu D."/>
        </authorList>
    </citation>
    <scope>NUCLEOTIDE SEQUENCE [LARGE SCALE GENOMIC DNA]</scope>
    <source>
        <strain evidence="13">UCRPC4</strain>
    </source>
</reference>
<comment type="similarity">
    <text evidence="2 11">Belongs to the zinc-containing alcohol dehydrogenase family.</text>
</comment>
<keyword evidence="4" id="KW-0597">Phosphoprotein</keyword>
<evidence type="ECO:0000256" key="7">
    <source>
        <dbReference type="ARBA" id="ARBA00022857"/>
    </source>
</evidence>
<proteinExistence type="inferred from homology"/>
<dbReference type="InterPro" id="IPR047109">
    <property type="entry name" value="CAD-like"/>
</dbReference>
<evidence type="ECO:0000256" key="9">
    <source>
        <dbReference type="ARBA" id="ARBA00024074"/>
    </source>
</evidence>
<gene>
    <name evidence="13" type="ORF">UCRPC4_g06954</name>
</gene>
<evidence type="ECO:0000256" key="2">
    <source>
        <dbReference type="ARBA" id="ARBA00008072"/>
    </source>
</evidence>
<dbReference type="GO" id="GO:0008106">
    <property type="term" value="F:alcohol dehydrogenase (NADP+) activity"/>
    <property type="evidence" value="ECO:0007669"/>
    <property type="project" value="UniProtKB-EC"/>
</dbReference>
<evidence type="ECO:0000313" key="13">
    <source>
        <dbReference type="EMBL" id="KKY13641.1"/>
    </source>
</evidence>
<dbReference type="Gene3D" id="3.90.180.10">
    <property type="entry name" value="Medium-chain alcohol dehydrogenases, catalytic domain"/>
    <property type="match status" value="1"/>
</dbReference>
<dbReference type="SUPFAM" id="SSF50129">
    <property type="entry name" value="GroES-like"/>
    <property type="match status" value="1"/>
</dbReference>
<dbReference type="CDD" id="cd05283">
    <property type="entry name" value="CAD1"/>
    <property type="match status" value="1"/>
</dbReference>
<dbReference type="OrthoDB" id="1879366at2759"/>
<keyword evidence="14" id="KW-1185">Reference proteome</keyword>
<evidence type="ECO:0000313" key="14">
    <source>
        <dbReference type="Proteomes" id="UP000053317"/>
    </source>
</evidence>
<dbReference type="SMART" id="SM00829">
    <property type="entry name" value="PKS_ER"/>
    <property type="match status" value="1"/>
</dbReference>
<dbReference type="Gene3D" id="3.40.50.720">
    <property type="entry name" value="NAD(P)-binding Rossmann-like Domain"/>
    <property type="match status" value="1"/>
</dbReference>
<comment type="caution">
    <text evidence="13">The sequence shown here is derived from an EMBL/GenBank/DDBJ whole genome shotgun (WGS) entry which is preliminary data.</text>
</comment>